<keyword evidence="4" id="KW-0804">Transcription</keyword>
<evidence type="ECO:0000313" key="8">
    <source>
        <dbReference type="Proteomes" id="UP000295257"/>
    </source>
</evidence>
<gene>
    <name evidence="7" type="ORF">C5L30_001027</name>
</gene>
<dbReference type="Proteomes" id="UP000295257">
    <property type="component" value="Unassembled WGS sequence"/>
</dbReference>
<evidence type="ECO:0000256" key="4">
    <source>
        <dbReference type="ARBA" id="ARBA00023163"/>
    </source>
</evidence>
<dbReference type="PANTHER" id="PTHR30185">
    <property type="entry name" value="CRYPTIC BETA-GLUCOSIDE BGL OPERON ANTITERMINATOR"/>
    <property type="match status" value="1"/>
</dbReference>
<dbReference type="InterPro" id="IPR050661">
    <property type="entry name" value="BglG_antiterminators"/>
</dbReference>
<dbReference type="Pfam" id="PF00874">
    <property type="entry name" value="PRD"/>
    <property type="match status" value="2"/>
</dbReference>
<comment type="caution">
    <text evidence="7">The sequence shown here is derived from an EMBL/GenBank/DDBJ whole genome shotgun (WGS) entry which is preliminary data.</text>
</comment>
<evidence type="ECO:0000256" key="1">
    <source>
        <dbReference type="ARBA" id="ARBA00022737"/>
    </source>
</evidence>
<dbReference type="InterPro" id="IPR016152">
    <property type="entry name" value="PTrfase/Anion_transptr"/>
</dbReference>
<dbReference type="InterPro" id="IPR036634">
    <property type="entry name" value="PRD_sf"/>
</dbReference>
<keyword evidence="2" id="KW-0805">Transcription regulation</keyword>
<feature type="domain" description="PTS EIIA type-2" evidence="5">
    <location>
        <begin position="478"/>
        <end position="618"/>
    </location>
</feature>
<name>A0A4V3A318_9LACO</name>
<keyword evidence="8" id="KW-1185">Reference proteome</keyword>
<dbReference type="PROSITE" id="PS51372">
    <property type="entry name" value="PRD_2"/>
    <property type="match status" value="1"/>
</dbReference>
<dbReference type="SUPFAM" id="SSF63520">
    <property type="entry name" value="PTS-regulatory domain, PRD"/>
    <property type="match status" value="2"/>
</dbReference>
<dbReference type="InterPro" id="IPR002178">
    <property type="entry name" value="PTS_EIIA_type-2_dom"/>
</dbReference>
<dbReference type="EMBL" id="PUFN01000017">
    <property type="protein sequence ID" value="TDG72216.1"/>
    <property type="molecule type" value="Genomic_DNA"/>
</dbReference>
<dbReference type="Pfam" id="PF00359">
    <property type="entry name" value="PTS_EIIA_2"/>
    <property type="match status" value="1"/>
</dbReference>
<protein>
    <submittedName>
        <fullName evidence="7">Uncharacterized protein</fullName>
    </submittedName>
</protein>
<evidence type="ECO:0000259" key="5">
    <source>
        <dbReference type="PROSITE" id="PS51094"/>
    </source>
</evidence>
<reference evidence="7 8" key="1">
    <citation type="journal article" date="2019" name="Appl. Microbiol. Biotechnol.">
        <title>Uncovering carbohydrate metabolism through a genotype-phenotype association study of 56 lactic acid bacteria genomes.</title>
        <authorList>
            <person name="Buron-Moles G."/>
            <person name="Chailyan A."/>
            <person name="Dolejs I."/>
            <person name="Forster J."/>
            <person name="Miks M.H."/>
        </authorList>
    </citation>
    <scope>NUCLEOTIDE SEQUENCE [LARGE SCALE GENOMIC DNA]</scope>
    <source>
        <strain evidence="7 8">ATCC 29644</strain>
    </source>
</reference>
<dbReference type="PROSITE" id="PS51094">
    <property type="entry name" value="PTS_EIIA_TYPE_2"/>
    <property type="match status" value="1"/>
</dbReference>
<dbReference type="Gene3D" id="1.10.1790.10">
    <property type="entry name" value="PRD domain"/>
    <property type="match status" value="1"/>
</dbReference>
<dbReference type="InterPro" id="IPR007737">
    <property type="entry name" value="Mga_HTH"/>
</dbReference>
<keyword evidence="3" id="KW-0010">Activator</keyword>
<evidence type="ECO:0000259" key="6">
    <source>
        <dbReference type="PROSITE" id="PS51372"/>
    </source>
</evidence>
<dbReference type="PANTHER" id="PTHR30185:SF12">
    <property type="entry name" value="TRANSCRIPTIONAL REGULATOR MANR"/>
    <property type="match status" value="1"/>
</dbReference>
<evidence type="ECO:0000256" key="3">
    <source>
        <dbReference type="ARBA" id="ARBA00023159"/>
    </source>
</evidence>
<evidence type="ECO:0000256" key="2">
    <source>
        <dbReference type="ARBA" id="ARBA00023015"/>
    </source>
</evidence>
<sequence length="618" mass="70899">MSNREKLWEFLINNPGWHTSSELALVVGVTSRTIKTYLHDSPKYLNLTSSNKGYMIDSKNSNLKSLKKDNVQTIHQIERYLLSDKKSNIMDLSIELYLSESSINKNLTIINDNIKKFGLSIERSGDNVSLIGTEAQKRKLISSLLYEESNGSFLSQNMVNENFPNIDYAKIKQAIEENANKYNVYLNTFDVNNILLHLLIAIQRISSGHVMSKHINNMKPNEKLNVVSAILYDVENVAKISFPSNDWDELSTVINYSVSRWHKDLVDKVSQESIDLVNELIEYVWSIFNVNLNNSSFKTQFTIHLDRVLKRSRTNKTIHNPMVQKIKTSSPTIYECAVLMAHLISQKAKVTLDDNEIAFIAMHIGNAIAEQNSTRDKLKVVILMPDYQGSMYEIVNRIKKEFQNSIVIEDVIEEPALQNIPNDIDLVVEINSDYDIKNINHLVISPFLVPSDIANLKIKIATKQHEIKKKRFQKSLMSFFDKQNFIFTNSINDRNQIFDMVTKKFVDEKIVDSNFKDNLINRENMSSTAFGRFAVPHSFNMNANKSNGFIVINNKGIGWTNNSEVYLVIVLAVDPNNKSLFREVFDDISEIMIEPANLSKLLKCKTYEQFIVQLTELI</sequence>
<dbReference type="SUPFAM" id="SSF55804">
    <property type="entry name" value="Phoshotransferase/anion transport protein"/>
    <property type="match status" value="1"/>
</dbReference>
<organism evidence="7 8">
    <name type="scientific">Companilactobacillus farciminis</name>
    <dbReference type="NCBI Taxonomy" id="1612"/>
    <lineage>
        <taxon>Bacteria</taxon>
        <taxon>Bacillati</taxon>
        <taxon>Bacillota</taxon>
        <taxon>Bacilli</taxon>
        <taxon>Lactobacillales</taxon>
        <taxon>Lactobacillaceae</taxon>
        <taxon>Companilactobacillus</taxon>
    </lineage>
</organism>
<proteinExistence type="predicted"/>
<keyword evidence="1" id="KW-0677">Repeat</keyword>
<dbReference type="InterPro" id="IPR011608">
    <property type="entry name" value="PRD"/>
</dbReference>
<dbReference type="GO" id="GO:0006355">
    <property type="term" value="P:regulation of DNA-templated transcription"/>
    <property type="evidence" value="ECO:0007669"/>
    <property type="project" value="InterPro"/>
</dbReference>
<dbReference type="AlphaFoldDB" id="A0A4V3A318"/>
<evidence type="ECO:0000313" key="7">
    <source>
        <dbReference type="EMBL" id="TDG72216.1"/>
    </source>
</evidence>
<accession>A0A4V3A318</accession>
<dbReference type="Gene3D" id="3.40.930.10">
    <property type="entry name" value="Mannitol-specific EII, Chain A"/>
    <property type="match status" value="1"/>
</dbReference>
<dbReference type="OrthoDB" id="3710983at2"/>
<feature type="domain" description="PRD" evidence="6">
    <location>
        <begin position="268"/>
        <end position="374"/>
    </location>
</feature>
<dbReference type="RefSeq" id="WP_056945137.1">
    <property type="nucleotide sequence ID" value="NZ_PUFN01000017.1"/>
</dbReference>
<dbReference type="Pfam" id="PF05043">
    <property type="entry name" value="Mga"/>
    <property type="match status" value="1"/>
</dbReference>